<feature type="transmembrane region" description="Helical" evidence="1">
    <location>
        <begin position="56"/>
        <end position="74"/>
    </location>
</feature>
<sequence length="91" mass="10822">MVIYNIYLIIQEEYMKNFFKEINRSFNGLIVNLLVGGILLLIFAVLIVWVDFVLRLVIGCAFLIASWVTFYAAYKIYYFKKHVQDFITRIK</sequence>
<comment type="caution">
    <text evidence="2">The sequence shown here is derived from an EMBL/GenBank/DDBJ whole genome shotgun (WGS) entry which is preliminary data.</text>
</comment>
<dbReference type="AlphaFoldDB" id="A0A2H0V8Y8"/>
<proteinExistence type="predicted"/>
<keyword evidence="1" id="KW-0812">Transmembrane</keyword>
<reference evidence="3" key="1">
    <citation type="submission" date="2017-09" db="EMBL/GenBank/DDBJ databases">
        <title>Depth-based differentiation of microbial function through sediment-hosted aquifers and enrichment of novel symbionts in the deep terrestrial subsurface.</title>
        <authorList>
            <person name="Probst A.J."/>
            <person name="Ladd B."/>
            <person name="Jarett J.K."/>
            <person name="Geller-Mcgrath D.E."/>
            <person name="Sieber C.M.K."/>
            <person name="Emerson J.B."/>
            <person name="Anantharaman K."/>
            <person name="Thomas B.C."/>
            <person name="Malmstrom R."/>
            <person name="Stieglmeier M."/>
            <person name="Klingl A."/>
            <person name="Woyke T."/>
            <person name="Ryan C.M."/>
            <person name="Banfield J.F."/>
        </authorList>
    </citation>
    <scope>NUCLEOTIDE SEQUENCE [LARGE SCALE GENOMIC DNA]</scope>
</reference>
<keyword evidence="1" id="KW-1133">Transmembrane helix</keyword>
<keyword evidence="1" id="KW-0472">Membrane</keyword>
<evidence type="ECO:0000313" key="2">
    <source>
        <dbReference type="EMBL" id="PIR94839.1"/>
    </source>
</evidence>
<protein>
    <submittedName>
        <fullName evidence="2">Uncharacterized protein</fullName>
    </submittedName>
</protein>
<accession>A0A2H0V8Y8</accession>
<dbReference type="EMBL" id="PFAN01000099">
    <property type="protein sequence ID" value="PIR94839.1"/>
    <property type="molecule type" value="Genomic_DNA"/>
</dbReference>
<evidence type="ECO:0000313" key="3">
    <source>
        <dbReference type="Proteomes" id="UP000228614"/>
    </source>
</evidence>
<dbReference type="Proteomes" id="UP000228614">
    <property type="component" value="Unassembled WGS sequence"/>
</dbReference>
<organism evidence="2 3">
    <name type="scientific">Candidatus Falkowbacteria bacterium CG10_big_fil_rev_8_21_14_0_10_37_6</name>
    <dbReference type="NCBI Taxonomy" id="1974563"/>
    <lineage>
        <taxon>Bacteria</taxon>
        <taxon>Candidatus Falkowiibacteriota</taxon>
    </lineage>
</organism>
<gene>
    <name evidence="2" type="ORF">COT95_02000</name>
</gene>
<name>A0A2H0V8Y8_9BACT</name>
<feature type="transmembrane region" description="Helical" evidence="1">
    <location>
        <begin position="29"/>
        <end position="50"/>
    </location>
</feature>
<evidence type="ECO:0000256" key="1">
    <source>
        <dbReference type="SAM" id="Phobius"/>
    </source>
</evidence>